<dbReference type="InterPro" id="IPR020846">
    <property type="entry name" value="MFS_dom"/>
</dbReference>
<dbReference type="EMBL" id="FUZO01000002">
    <property type="protein sequence ID" value="SKC71100.1"/>
    <property type="molecule type" value="Genomic_DNA"/>
</dbReference>
<dbReference type="RefSeq" id="WP_079706968.1">
    <property type="nucleotide sequence ID" value="NZ_FUZO01000002.1"/>
</dbReference>
<dbReference type="PANTHER" id="PTHR43124">
    <property type="entry name" value="PURINE EFFLUX PUMP PBUE"/>
    <property type="match status" value="1"/>
</dbReference>
<evidence type="ECO:0000256" key="3">
    <source>
        <dbReference type="ARBA" id="ARBA00022692"/>
    </source>
</evidence>
<evidence type="ECO:0000256" key="4">
    <source>
        <dbReference type="ARBA" id="ARBA00022989"/>
    </source>
</evidence>
<sequence length="398" mass="39475">MTTDSVRTARSTTPPATRTSSPLPTALLLAAVGFVTLLTEVLPAGVLPAMAADLGVSESITGQSVAVFALGCIVAAIPLSRALAKLDRRTVVLLALIVSALANAGTAVAPDLLTHLATRFVAGLVAGVVWAMLPGYTRGFTTPQRFGSTLGVVLSGATLGFALGVPAGALLGEEFGWRAVFGIVAAATALLGVLAVVVAPRVAGSAPGRSTRMGAALRIPAVVTILVALAVCIIGQNIAYTYLAPVLSSRGTPVPLGLLLATFGVASVVGTLGAGRLANLRLGTTILTAALLGTVGLAVVAWDPPVVVLLIAAAGWGLAFGGYSVLFQVAIARVAGNAADAAQSALVTVWNCSIATGGAVGGIILGTWGPALLLPAAAALTVVAIPLCAVIARAVRRG</sequence>
<reference evidence="9 10" key="1">
    <citation type="submission" date="2017-02" db="EMBL/GenBank/DDBJ databases">
        <authorList>
            <person name="Varghese N."/>
            <person name="Submissions S."/>
        </authorList>
    </citation>
    <scope>NUCLEOTIDE SEQUENCE [LARGE SCALE GENOMIC DNA]</scope>
    <source>
        <strain evidence="9 10">VKM Ac-1787</strain>
    </source>
</reference>
<dbReference type="Gene3D" id="1.20.1250.20">
    <property type="entry name" value="MFS general substrate transporter like domains"/>
    <property type="match status" value="1"/>
</dbReference>
<feature type="transmembrane region" description="Helical" evidence="7">
    <location>
        <begin position="308"/>
        <end position="332"/>
    </location>
</feature>
<gene>
    <name evidence="9" type="ORF">SAMN06295973_3317</name>
</gene>
<dbReference type="InterPro" id="IPR050189">
    <property type="entry name" value="MFS_Efflux_Transporters"/>
</dbReference>
<evidence type="ECO:0000313" key="9">
    <source>
        <dbReference type="EMBL" id="SKC71100.1"/>
    </source>
</evidence>
<feature type="region of interest" description="Disordered" evidence="6">
    <location>
        <begin position="1"/>
        <end position="20"/>
    </location>
</feature>
<organism evidence="9 10">
    <name type="scientific">Plantibacter cousiniae</name>
    <name type="common">nom. nud.</name>
    <dbReference type="NCBI Taxonomy" id="199709"/>
    <lineage>
        <taxon>Bacteria</taxon>
        <taxon>Bacillati</taxon>
        <taxon>Actinomycetota</taxon>
        <taxon>Actinomycetes</taxon>
        <taxon>Micrococcales</taxon>
        <taxon>Microbacteriaceae</taxon>
        <taxon>Plantibacter</taxon>
    </lineage>
</organism>
<name>A0ABY1LQN6_9MICO</name>
<feature type="domain" description="Major facilitator superfamily (MFS) profile" evidence="8">
    <location>
        <begin position="25"/>
        <end position="396"/>
    </location>
</feature>
<keyword evidence="4 7" id="KW-1133">Transmembrane helix</keyword>
<evidence type="ECO:0000256" key="6">
    <source>
        <dbReference type="SAM" id="MobiDB-lite"/>
    </source>
</evidence>
<feature type="transmembrane region" description="Helical" evidence="7">
    <location>
        <begin position="26"/>
        <end position="48"/>
    </location>
</feature>
<keyword evidence="10" id="KW-1185">Reference proteome</keyword>
<feature type="transmembrane region" description="Helical" evidence="7">
    <location>
        <begin position="60"/>
        <end position="79"/>
    </location>
</feature>
<evidence type="ECO:0000256" key="5">
    <source>
        <dbReference type="ARBA" id="ARBA00023136"/>
    </source>
</evidence>
<dbReference type="SUPFAM" id="SSF103473">
    <property type="entry name" value="MFS general substrate transporter"/>
    <property type="match status" value="1"/>
</dbReference>
<feature type="transmembrane region" description="Helical" evidence="7">
    <location>
        <begin position="282"/>
        <end position="302"/>
    </location>
</feature>
<feature type="compositionally biased region" description="Low complexity" evidence="6">
    <location>
        <begin position="8"/>
        <end position="20"/>
    </location>
</feature>
<protein>
    <submittedName>
        <fullName evidence="9">Predicted arabinose efflux permease, MFS family</fullName>
    </submittedName>
</protein>
<feature type="transmembrane region" description="Helical" evidence="7">
    <location>
        <begin position="91"/>
        <end position="110"/>
    </location>
</feature>
<evidence type="ECO:0000313" key="10">
    <source>
        <dbReference type="Proteomes" id="UP000190827"/>
    </source>
</evidence>
<feature type="transmembrane region" description="Helical" evidence="7">
    <location>
        <begin position="175"/>
        <end position="198"/>
    </location>
</feature>
<feature type="transmembrane region" description="Helical" evidence="7">
    <location>
        <begin position="219"/>
        <end position="242"/>
    </location>
</feature>
<keyword evidence="3 7" id="KW-0812">Transmembrane</keyword>
<dbReference type="InterPro" id="IPR036259">
    <property type="entry name" value="MFS_trans_sf"/>
</dbReference>
<keyword evidence="2" id="KW-1003">Cell membrane</keyword>
<comment type="subcellular location">
    <subcellularLocation>
        <location evidence="1">Cell membrane</location>
        <topology evidence="1">Multi-pass membrane protein</topology>
    </subcellularLocation>
</comment>
<feature type="transmembrane region" description="Helical" evidence="7">
    <location>
        <begin position="116"/>
        <end position="136"/>
    </location>
</feature>
<keyword evidence="5 7" id="KW-0472">Membrane</keyword>
<comment type="caution">
    <text evidence="9">The sequence shown here is derived from an EMBL/GenBank/DDBJ whole genome shotgun (WGS) entry which is preliminary data.</text>
</comment>
<proteinExistence type="predicted"/>
<feature type="transmembrane region" description="Helical" evidence="7">
    <location>
        <begin position="344"/>
        <end position="366"/>
    </location>
</feature>
<accession>A0ABY1LQN6</accession>
<dbReference type="Pfam" id="PF07690">
    <property type="entry name" value="MFS_1"/>
    <property type="match status" value="1"/>
</dbReference>
<evidence type="ECO:0000259" key="8">
    <source>
        <dbReference type="PROSITE" id="PS50850"/>
    </source>
</evidence>
<evidence type="ECO:0000256" key="7">
    <source>
        <dbReference type="SAM" id="Phobius"/>
    </source>
</evidence>
<evidence type="ECO:0000256" key="1">
    <source>
        <dbReference type="ARBA" id="ARBA00004651"/>
    </source>
</evidence>
<evidence type="ECO:0000256" key="2">
    <source>
        <dbReference type="ARBA" id="ARBA00022475"/>
    </source>
</evidence>
<dbReference type="PROSITE" id="PS50850">
    <property type="entry name" value="MFS"/>
    <property type="match status" value="1"/>
</dbReference>
<feature type="transmembrane region" description="Helical" evidence="7">
    <location>
        <begin position="148"/>
        <end position="169"/>
    </location>
</feature>
<dbReference type="InterPro" id="IPR011701">
    <property type="entry name" value="MFS"/>
</dbReference>
<dbReference type="CDD" id="cd17324">
    <property type="entry name" value="MFS_NepI_like"/>
    <property type="match status" value="1"/>
</dbReference>
<feature type="transmembrane region" description="Helical" evidence="7">
    <location>
        <begin position="372"/>
        <end position="395"/>
    </location>
</feature>
<dbReference type="Proteomes" id="UP000190827">
    <property type="component" value="Unassembled WGS sequence"/>
</dbReference>
<dbReference type="PANTHER" id="PTHR43124:SF3">
    <property type="entry name" value="CHLORAMPHENICOL EFFLUX PUMP RV0191"/>
    <property type="match status" value="1"/>
</dbReference>
<feature type="transmembrane region" description="Helical" evidence="7">
    <location>
        <begin position="254"/>
        <end position="275"/>
    </location>
</feature>